<proteinExistence type="predicted"/>
<dbReference type="InterPro" id="IPR052113">
    <property type="entry name" value="FYVE-type_Zinc_Finger"/>
</dbReference>
<gene>
    <name evidence="7" type="ORF">R1flu_027825</name>
</gene>
<evidence type="ECO:0000259" key="5">
    <source>
        <dbReference type="PROSITE" id="PS50178"/>
    </source>
</evidence>
<dbReference type="Pfam" id="PF01852">
    <property type="entry name" value="START"/>
    <property type="match status" value="1"/>
</dbReference>
<organism evidence="7 8">
    <name type="scientific">Riccia fluitans</name>
    <dbReference type="NCBI Taxonomy" id="41844"/>
    <lineage>
        <taxon>Eukaryota</taxon>
        <taxon>Viridiplantae</taxon>
        <taxon>Streptophyta</taxon>
        <taxon>Embryophyta</taxon>
        <taxon>Marchantiophyta</taxon>
        <taxon>Marchantiopsida</taxon>
        <taxon>Marchantiidae</taxon>
        <taxon>Marchantiales</taxon>
        <taxon>Ricciaceae</taxon>
        <taxon>Riccia</taxon>
    </lineage>
</organism>
<dbReference type="AlphaFoldDB" id="A0ABD1XJZ2"/>
<dbReference type="PROSITE" id="PS50178">
    <property type="entry name" value="ZF_FYVE"/>
    <property type="match status" value="1"/>
</dbReference>
<evidence type="ECO:0000313" key="8">
    <source>
        <dbReference type="Proteomes" id="UP001605036"/>
    </source>
</evidence>
<dbReference type="InterPro" id="IPR011011">
    <property type="entry name" value="Znf_FYVE_PHD"/>
</dbReference>
<dbReference type="SUPFAM" id="SSF57903">
    <property type="entry name" value="FYVE/PHD zinc finger"/>
    <property type="match status" value="1"/>
</dbReference>
<keyword evidence="2 4" id="KW-0863">Zinc-finger</keyword>
<dbReference type="SMART" id="SM00064">
    <property type="entry name" value="FYVE"/>
    <property type="match status" value="1"/>
</dbReference>
<evidence type="ECO:0000256" key="3">
    <source>
        <dbReference type="ARBA" id="ARBA00022833"/>
    </source>
</evidence>
<keyword evidence="3" id="KW-0862">Zinc</keyword>
<dbReference type="GO" id="GO:0008270">
    <property type="term" value="F:zinc ion binding"/>
    <property type="evidence" value="ECO:0007669"/>
    <property type="project" value="UniProtKB-KW"/>
</dbReference>
<dbReference type="EMBL" id="JBHFFA010000008">
    <property type="protein sequence ID" value="KAL2609252.1"/>
    <property type="molecule type" value="Genomic_DNA"/>
</dbReference>
<dbReference type="PANTHER" id="PTHR39490">
    <property type="entry name" value="ARRESTIN DOMAIN-CONTAINING PROTEIN D"/>
    <property type="match status" value="1"/>
</dbReference>
<reference evidence="7 8" key="1">
    <citation type="submission" date="2024-09" db="EMBL/GenBank/DDBJ databases">
        <title>Chromosome-scale assembly of Riccia fluitans.</title>
        <authorList>
            <person name="Paukszto L."/>
            <person name="Sawicki J."/>
            <person name="Karawczyk K."/>
            <person name="Piernik-Szablinska J."/>
            <person name="Szczecinska M."/>
            <person name="Mazdziarz M."/>
        </authorList>
    </citation>
    <scope>NUCLEOTIDE SEQUENCE [LARGE SCALE GENOMIC DNA]</scope>
    <source>
        <strain evidence="7">Rf_01</strain>
        <tissue evidence="7">Aerial parts of the thallus</tissue>
    </source>
</reference>
<dbReference type="CDD" id="cd00177">
    <property type="entry name" value="START"/>
    <property type="match status" value="1"/>
</dbReference>
<keyword evidence="1" id="KW-0479">Metal-binding</keyword>
<dbReference type="Pfam" id="PF01363">
    <property type="entry name" value="FYVE"/>
    <property type="match status" value="1"/>
</dbReference>
<dbReference type="InterPro" id="IPR013083">
    <property type="entry name" value="Znf_RING/FYVE/PHD"/>
</dbReference>
<dbReference type="InterPro" id="IPR002913">
    <property type="entry name" value="START_lipid-bd_dom"/>
</dbReference>
<evidence type="ECO:0000256" key="1">
    <source>
        <dbReference type="ARBA" id="ARBA00022723"/>
    </source>
</evidence>
<evidence type="ECO:0000313" key="7">
    <source>
        <dbReference type="EMBL" id="KAL2609252.1"/>
    </source>
</evidence>
<sequence length="345" mass="38602">MVRVCSAEKKKRAIPHRLISGPEQRHTNCVAGEFLWRSAAAAAMTVTAGSRPVWQPNSESSACEKCRRHFTLVFRRHHCRGCGKVVCDKCSEHRVILPESYNYGPSKQRVCDTCYVTLVAIEYQLGLEQGKVVPPDYPAIRTDLLRRVNSYLSLPEIGWGSEGDHNGVKVSMRSIESSPVSCIRSKMLIKAPIKKVMEVYSNMDVWRNWNPYVSSRTVEQVDGTSKVMTAVYEFPVIDKRDSCFFTSIMDSSTVEALEDHKGLTVAAISVDHPLCPVEKGMVRSDMHISLSLLEPVDDGIYTHFTSIVHSDPKGLLPPFVINAFLSRGSDHLRGMAKFIEAKLQS</sequence>
<dbReference type="SUPFAM" id="SSF55961">
    <property type="entry name" value="Bet v1-like"/>
    <property type="match status" value="1"/>
</dbReference>
<dbReference type="Proteomes" id="UP001605036">
    <property type="component" value="Unassembled WGS sequence"/>
</dbReference>
<evidence type="ECO:0008006" key="9">
    <source>
        <dbReference type="Google" id="ProtNLM"/>
    </source>
</evidence>
<dbReference type="PANTHER" id="PTHR39490:SF8">
    <property type="entry name" value="ZINC FINGER FYVE DOMAIN-CONTAINING PROTEIN 21"/>
    <property type="match status" value="1"/>
</dbReference>
<feature type="domain" description="START" evidence="6">
    <location>
        <begin position="158"/>
        <end position="328"/>
    </location>
</feature>
<comment type="caution">
    <text evidence="7">The sequence shown here is derived from an EMBL/GenBank/DDBJ whole genome shotgun (WGS) entry which is preliminary data.</text>
</comment>
<dbReference type="InterPro" id="IPR017455">
    <property type="entry name" value="Znf_FYVE-rel"/>
</dbReference>
<accession>A0ABD1XJZ2</accession>
<name>A0ABD1XJZ2_9MARC</name>
<evidence type="ECO:0000256" key="4">
    <source>
        <dbReference type="PROSITE-ProRule" id="PRU00091"/>
    </source>
</evidence>
<keyword evidence="8" id="KW-1185">Reference proteome</keyword>
<evidence type="ECO:0000256" key="2">
    <source>
        <dbReference type="ARBA" id="ARBA00022771"/>
    </source>
</evidence>
<dbReference type="InterPro" id="IPR023393">
    <property type="entry name" value="START-like_dom_sf"/>
</dbReference>
<dbReference type="InterPro" id="IPR000306">
    <property type="entry name" value="Znf_FYVE"/>
</dbReference>
<dbReference type="Gene3D" id="3.30.530.20">
    <property type="match status" value="1"/>
</dbReference>
<evidence type="ECO:0000259" key="6">
    <source>
        <dbReference type="PROSITE" id="PS50848"/>
    </source>
</evidence>
<dbReference type="PROSITE" id="PS50848">
    <property type="entry name" value="START"/>
    <property type="match status" value="1"/>
</dbReference>
<dbReference type="Gene3D" id="3.30.40.10">
    <property type="entry name" value="Zinc/RING finger domain, C3HC4 (zinc finger)"/>
    <property type="match status" value="1"/>
</dbReference>
<protein>
    <recommendedName>
        <fullName evidence="9">FYVE-type domain-containing protein</fullName>
    </recommendedName>
</protein>
<feature type="domain" description="FYVE-type" evidence="5">
    <location>
        <begin position="57"/>
        <end position="119"/>
    </location>
</feature>